<dbReference type="AlphaFoldDB" id="A0AAV4M1Y9"/>
<evidence type="ECO:0000313" key="1">
    <source>
        <dbReference type="EMBL" id="GIX66487.1"/>
    </source>
</evidence>
<dbReference type="Proteomes" id="UP001054945">
    <property type="component" value="Unassembled WGS sequence"/>
</dbReference>
<protein>
    <submittedName>
        <fullName evidence="1">Uncharacterized protein</fullName>
    </submittedName>
</protein>
<accession>A0AAV4M1Y9</accession>
<proteinExistence type="predicted"/>
<organism evidence="1 2">
    <name type="scientific">Caerostris extrusa</name>
    <name type="common">Bark spider</name>
    <name type="synonym">Caerostris bankana</name>
    <dbReference type="NCBI Taxonomy" id="172846"/>
    <lineage>
        <taxon>Eukaryota</taxon>
        <taxon>Metazoa</taxon>
        <taxon>Ecdysozoa</taxon>
        <taxon>Arthropoda</taxon>
        <taxon>Chelicerata</taxon>
        <taxon>Arachnida</taxon>
        <taxon>Araneae</taxon>
        <taxon>Araneomorphae</taxon>
        <taxon>Entelegynae</taxon>
        <taxon>Araneoidea</taxon>
        <taxon>Araneidae</taxon>
        <taxon>Caerostris</taxon>
    </lineage>
</organism>
<reference evidence="1 2" key="1">
    <citation type="submission" date="2021-06" db="EMBL/GenBank/DDBJ databases">
        <title>Caerostris extrusa draft genome.</title>
        <authorList>
            <person name="Kono N."/>
            <person name="Arakawa K."/>
        </authorList>
    </citation>
    <scope>NUCLEOTIDE SEQUENCE [LARGE SCALE GENOMIC DNA]</scope>
</reference>
<sequence>MAGAGNLSSDFASFFKHSAKVSVKALYDPPNPANSIMCSLRFHTETVQNKKLPGKVCILKQQADAQRSKRNTIQQVKKKVTSNDFRITLRIRTPSSGSAGVVLYAQPARKVISVCASTDPAREHGQRSLLYLQMKDTLVAFHSLQCKCDKYNMKAEKYAKEEDVSSEGVKYTFFQHFIRA</sequence>
<keyword evidence="2" id="KW-1185">Reference proteome</keyword>
<comment type="caution">
    <text evidence="1">The sequence shown here is derived from an EMBL/GenBank/DDBJ whole genome shotgun (WGS) entry which is preliminary data.</text>
</comment>
<gene>
    <name evidence="1" type="ORF">CEXT_331901</name>
</gene>
<evidence type="ECO:0000313" key="2">
    <source>
        <dbReference type="Proteomes" id="UP001054945"/>
    </source>
</evidence>
<name>A0AAV4M1Y9_CAEEX</name>
<dbReference type="EMBL" id="BPLR01001791">
    <property type="protein sequence ID" value="GIX66487.1"/>
    <property type="molecule type" value="Genomic_DNA"/>
</dbReference>